<name>A0AAE0LHQ6_9CHLO</name>
<dbReference type="Proteomes" id="UP001190700">
    <property type="component" value="Unassembled WGS sequence"/>
</dbReference>
<dbReference type="EMBL" id="LGRX02001630">
    <property type="protein sequence ID" value="KAK3285796.1"/>
    <property type="molecule type" value="Genomic_DNA"/>
</dbReference>
<keyword evidence="3" id="KW-1185">Reference proteome</keyword>
<evidence type="ECO:0000256" key="1">
    <source>
        <dbReference type="SAM" id="MobiDB-lite"/>
    </source>
</evidence>
<comment type="caution">
    <text evidence="2">The sequence shown here is derived from an EMBL/GenBank/DDBJ whole genome shotgun (WGS) entry which is preliminary data.</text>
</comment>
<gene>
    <name evidence="2" type="ORF">CYMTET_6612</name>
</gene>
<evidence type="ECO:0000313" key="2">
    <source>
        <dbReference type="EMBL" id="KAK3285796.1"/>
    </source>
</evidence>
<accession>A0AAE0LHQ6</accession>
<evidence type="ECO:0000313" key="3">
    <source>
        <dbReference type="Proteomes" id="UP001190700"/>
    </source>
</evidence>
<reference evidence="2 3" key="1">
    <citation type="journal article" date="2015" name="Genome Biol. Evol.">
        <title>Comparative Genomics of a Bacterivorous Green Alga Reveals Evolutionary Causalities and Consequences of Phago-Mixotrophic Mode of Nutrition.</title>
        <authorList>
            <person name="Burns J.A."/>
            <person name="Paasch A."/>
            <person name="Narechania A."/>
            <person name="Kim E."/>
        </authorList>
    </citation>
    <scope>NUCLEOTIDE SEQUENCE [LARGE SCALE GENOMIC DNA]</scope>
    <source>
        <strain evidence="2 3">PLY_AMNH</strain>
    </source>
</reference>
<dbReference type="AlphaFoldDB" id="A0AAE0LHQ6"/>
<feature type="compositionally biased region" description="Pro residues" evidence="1">
    <location>
        <begin position="50"/>
        <end position="61"/>
    </location>
</feature>
<proteinExistence type="predicted"/>
<sequence length="174" mass="17764">MWNITDSHSDTRGACPYVCIEAFANDKHLGSSKPAAPRPAPGASATALSVPPPAVDPPAPPAAQETPAAAHSIRLSEPAPGSGGVIPAVDDGTLVVPAAGDSAPPLQDGPAFCAAVPDDDVDWPAFRSSPVWLPNSAVTGDVYGNLPETLNYKSRVVTGWNLLSAASAYAWNCI</sequence>
<organism evidence="2 3">
    <name type="scientific">Cymbomonas tetramitiformis</name>
    <dbReference type="NCBI Taxonomy" id="36881"/>
    <lineage>
        <taxon>Eukaryota</taxon>
        <taxon>Viridiplantae</taxon>
        <taxon>Chlorophyta</taxon>
        <taxon>Pyramimonadophyceae</taxon>
        <taxon>Pyramimonadales</taxon>
        <taxon>Pyramimonadaceae</taxon>
        <taxon>Cymbomonas</taxon>
    </lineage>
</organism>
<protein>
    <submittedName>
        <fullName evidence="2">Uncharacterized protein</fullName>
    </submittedName>
</protein>
<feature type="region of interest" description="Disordered" evidence="1">
    <location>
        <begin position="30"/>
        <end position="88"/>
    </location>
</feature>